<dbReference type="SUPFAM" id="SSF53383">
    <property type="entry name" value="PLP-dependent transferases"/>
    <property type="match status" value="1"/>
</dbReference>
<dbReference type="InterPro" id="IPR015421">
    <property type="entry name" value="PyrdxlP-dep_Trfase_major"/>
</dbReference>
<name>A0A7C6A9M4_UNCW3</name>
<keyword evidence="4" id="KW-0032">Aminotransferase</keyword>
<dbReference type="Pfam" id="PF01041">
    <property type="entry name" value="DegT_DnrJ_EryC1"/>
    <property type="match status" value="1"/>
</dbReference>
<proteinExistence type="inferred from homology"/>
<dbReference type="InterPro" id="IPR000653">
    <property type="entry name" value="DegT/StrS_aminotransferase"/>
</dbReference>
<dbReference type="PIRSF" id="PIRSF000390">
    <property type="entry name" value="PLP_StrS"/>
    <property type="match status" value="1"/>
</dbReference>
<dbReference type="GO" id="GO:0008483">
    <property type="term" value="F:transaminase activity"/>
    <property type="evidence" value="ECO:0007669"/>
    <property type="project" value="UniProtKB-KW"/>
</dbReference>
<dbReference type="GO" id="GO:0000271">
    <property type="term" value="P:polysaccharide biosynthetic process"/>
    <property type="evidence" value="ECO:0007669"/>
    <property type="project" value="TreeGrafter"/>
</dbReference>
<dbReference type="InterPro" id="IPR015422">
    <property type="entry name" value="PyrdxlP-dep_Trfase_small"/>
</dbReference>
<protein>
    <submittedName>
        <fullName evidence="4">DegT/DnrJ/EryC1/StrS aminotransferase family protein</fullName>
    </submittedName>
</protein>
<reference evidence="4" key="1">
    <citation type="journal article" date="2020" name="mSystems">
        <title>Genome- and Community-Level Interaction Insights into Carbon Utilization and Element Cycling Functions of Hydrothermarchaeota in Hydrothermal Sediment.</title>
        <authorList>
            <person name="Zhou Z."/>
            <person name="Liu Y."/>
            <person name="Xu W."/>
            <person name="Pan J."/>
            <person name="Luo Z.H."/>
            <person name="Li M."/>
        </authorList>
    </citation>
    <scope>NUCLEOTIDE SEQUENCE [LARGE SCALE GENOMIC DNA]</scope>
    <source>
        <strain evidence="4">SpSt-876</strain>
    </source>
</reference>
<dbReference type="Gene3D" id="3.40.640.10">
    <property type="entry name" value="Type I PLP-dependent aspartate aminotransferase-like (Major domain)"/>
    <property type="match status" value="1"/>
</dbReference>
<keyword evidence="2 3" id="KW-0663">Pyridoxal phosphate</keyword>
<accession>A0A7C6A9M4</accession>
<dbReference type="InterPro" id="IPR015424">
    <property type="entry name" value="PyrdxlP-dep_Trfase"/>
</dbReference>
<comment type="similarity">
    <text evidence="3">Belongs to the DegT/DnrJ/EryC1 family.</text>
</comment>
<dbReference type="GO" id="GO:0030170">
    <property type="term" value="F:pyridoxal phosphate binding"/>
    <property type="evidence" value="ECO:0007669"/>
    <property type="project" value="TreeGrafter"/>
</dbReference>
<dbReference type="CDD" id="cd00616">
    <property type="entry name" value="AHBA_syn"/>
    <property type="match status" value="1"/>
</dbReference>
<evidence type="ECO:0000256" key="1">
    <source>
        <dbReference type="PIRSR" id="PIRSR000390-1"/>
    </source>
</evidence>
<feature type="modified residue" description="N6-(pyridoxal phosphate)lysine" evidence="2">
    <location>
        <position position="194"/>
    </location>
</feature>
<gene>
    <name evidence="4" type="ORF">ENW73_07190</name>
</gene>
<dbReference type="EMBL" id="DTLI01000168">
    <property type="protein sequence ID" value="HHS52631.1"/>
    <property type="molecule type" value="Genomic_DNA"/>
</dbReference>
<evidence type="ECO:0000256" key="3">
    <source>
        <dbReference type="RuleBase" id="RU004508"/>
    </source>
</evidence>
<feature type="active site" description="Proton acceptor" evidence="1">
    <location>
        <position position="194"/>
    </location>
</feature>
<dbReference type="PANTHER" id="PTHR30244:SF34">
    <property type="entry name" value="DTDP-4-AMINO-4,6-DIDEOXYGALACTOSE TRANSAMINASE"/>
    <property type="match status" value="1"/>
</dbReference>
<dbReference type="AlphaFoldDB" id="A0A7C6A9M4"/>
<dbReference type="Gene3D" id="3.90.1150.10">
    <property type="entry name" value="Aspartate Aminotransferase, domain 1"/>
    <property type="match status" value="1"/>
</dbReference>
<evidence type="ECO:0000313" key="4">
    <source>
        <dbReference type="EMBL" id="HHS52631.1"/>
    </source>
</evidence>
<keyword evidence="4" id="KW-0808">Transferase</keyword>
<sequence length="401" mass="45387">MLVESLTVGTKVRKDFLPFALPKISEMEIAEVVDTLRSGWLSTGPKTKRFEEEFARYIGCKYAIAVNSCTAGLHLALLACGIGPGDEVIVPTFTFAATANVVVHCGARPVLADVGDDLNIKVSEIERLITSRTKAIIPVHFAGKPCDLTEIHAIAQKHNLVVIEDAAHAVGAIYRGKKIGTISPITCFSFYPTKNMTTGEGGMVCTNDEKLAEKIRILSLHGISKDAWRRYTSQGSWYYEIYYPGYKYNMSDISAALGLVQLKRLDEFLRIRETYAREYTDAFSFLPEITIPHRCFEPPIGGFKHSWHLYVILLNLEKLLINRAQFIEALRYENIGASVHFIPLHLHPYYQKTYNYKPSSLPNAKWLYERIVSLPLYPKMSLSDVYDTIRAVIKIIRRMRK</sequence>
<dbReference type="PANTHER" id="PTHR30244">
    <property type="entry name" value="TRANSAMINASE"/>
    <property type="match status" value="1"/>
</dbReference>
<comment type="caution">
    <text evidence="4">The sequence shown here is derived from an EMBL/GenBank/DDBJ whole genome shotgun (WGS) entry which is preliminary data.</text>
</comment>
<evidence type="ECO:0000256" key="2">
    <source>
        <dbReference type="PIRSR" id="PIRSR000390-2"/>
    </source>
</evidence>
<organism evidence="4">
    <name type="scientific">candidate division WOR-3 bacterium</name>
    <dbReference type="NCBI Taxonomy" id="2052148"/>
    <lineage>
        <taxon>Bacteria</taxon>
        <taxon>Bacteria division WOR-3</taxon>
    </lineage>
</organism>